<dbReference type="SUPFAM" id="SSF52799">
    <property type="entry name" value="(Phosphotyrosine protein) phosphatases II"/>
    <property type="match status" value="1"/>
</dbReference>
<dbReference type="InterPro" id="IPR016130">
    <property type="entry name" value="Tyr_Pase_AS"/>
</dbReference>
<dbReference type="STRING" id="1531966.A0A0A1T0I6"/>
<dbReference type="InterPro" id="IPR000387">
    <property type="entry name" value="Tyr_Pase_dom"/>
</dbReference>
<feature type="domain" description="Tyrosine specific protein phosphatases" evidence="1">
    <location>
        <begin position="61"/>
        <end position="126"/>
    </location>
</feature>
<evidence type="ECO:0000313" key="3">
    <source>
        <dbReference type="Proteomes" id="UP000039046"/>
    </source>
</evidence>
<proteinExistence type="predicted"/>
<dbReference type="InterPro" id="IPR029021">
    <property type="entry name" value="Prot-tyrosine_phosphatase-like"/>
</dbReference>
<name>A0A0A1T0I6_9HYPO</name>
<evidence type="ECO:0000259" key="1">
    <source>
        <dbReference type="PROSITE" id="PS50056"/>
    </source>
</evidence>
<protein>
    <recommendedName>
        <fullName evidence="1">Tyrosine specific protein phosphatases domain-containing protein</fullName>
    </recommendedName>
</protein>
<dbReference type="Gene3D" id="3.90.190.10">
    <property type="entry name" value="Protein tyrosine phosphatase superfamily"/>
    <property type="match status" value="1"/>
</dbReference>
<dbReference type="PANTHER" id="PTHR31126">
    <property type="entry name" value="TYROSINE-PROTEIN PHOSPHATASE"/>
    <property type="match status" value="1"/>
</dbReference>
<dbReference type="PANTHER" id="PTHR31126:SF1">
    <property type="entry name" value="TYROSINE SPECIFIC PROTEIN PHOSPHATASES DOMAIN-CONTAINING PROTEIN"/>
    <property type="match status" value="1"/>
</dbReference>
<dbReference type="AlphaFoldDB" id="A0A0A1T0I6"/>
<dbReference type="EMBL" id="CDHN01000002">
    <property type="protein sequence ID" value="CEJ86623.1"/>
    <property type="molecule type" value="Genomic_DNA"/>
</dbReference>
<dbReference type="Proteomes" id="UP000039046">
    <property type="component" value="Unassembled WGS sequence"/>
</dbReference>
<dbReference type="InterPro" id="IPR026893">
    <property type="entry name" value="Tyr/Ser_Pase_IphP-type"/>
</dbReference>
<dbReference type="PROSITE" id="PS50056">
    <property type="entry name" value="TYR_PHOSPHATASE_2"/>
    <property type="match status" value="1"/>
</dbReference>
<keyword evidence="3" id="KW-1185">Reference proteome</keyword>
<dbReference type="Pfam" id="PF13350">
    <property type="entry name" value="Y_phosphatase3"/>
    <property type="match status" value="1"/>
</dbReference>
<dbReference type="GO" id="GO:0004721">
    <property type="term" value="F:phosphoprotein phosphatase activity"/>
    <property type="evidence" value="ECO:0007669"/>
    <property type="project" value="InterPro"/>
</dbReference>
<gene>
    <name evidence="2" type="ORF">VHEMI04158</name>
</gene>
<sequence length="204" mass="23179">MISDAGKKELVDVLGIRAIFDFRFNQERESEPEPILQGVASILTEQDEEDAEWTSLIDMYFSFLETHKSIYRKVFLHILNNPKWPFLVHCTAGKDRTGVAVALIQSIAGVPREDIVYEYTLTRIGIEPVRDLLQAKLAGGDGSEVDWDNENLKTIAGCIAETMEVFLDKMQERFGSVHGYVKTELGFTDKEIEVIRQNLQPENL</sequence>
<dbReference type="OrthoDB" id="449382at2759"/>
<accession>A0A0A1T0I6</accession>
<dbReference type="HOGENOM" id="CLU_057546_1_1_1"/>
<dbReference type="PROSITE" id="PS00383">
    <property type="entry name" value="TYR_PHOSPHATASE_1"/>
    <property type="match status" value="1"/>
</dbReference>
<organism evidence="2 3">
    <name type="scientific">[Torrubiella] hemipterigena</name>
    <dbReference type="NCBI Taxonomy" id="1531966"/>
    <lineage>
        <taxon>Eukaryota</taxon>
        <taxon>Fungi</taxon>
        <taxon>Dikarya</taxon>
        <taxon>Ascomycota</taxon>
        <taxon>Pezizomycotina</taxon>
        <taxon>Sordariomycetes</taxon>
        <taxon>Hypocreomycetidae</taxon>
        <taxon>Hypocreales</taxon>
        <taxon>Clavicipitaceae</taxon>
        <taxon>Clavicipitaceae incertae sedis</taxon>
        <taxon>'Torrubiella' clade</taxon>
    </lineage>
</organism>
<evidence type="ECO:0000313" key="2">
    <source>
        <dbReference type="EMBL" id="CEJ86623.1"/>
    </source>
</evidence>
<reference evidence="2 3" key="1">
    <citation type="journal article" date="2015" name="Genome Announc.">
        <title>Draft Genome Sequence and Gene Annotation of the Entomopathogenic Fungus Verticillium hemipterigenum.</title>
        <authorList>
            <person name="Horn F."/>
            <person name="Habel A."/>
            <person name="Scharf D.H."/>
            <person name="Dworschak J."/>
            <person name="Brakhage A.A."/>
            <person name="Guthke R."/>
            <person name="Hertweck C."/>
            <person name="Linde J."/>
        </authorList>
    </citation>
    <scope>NUCLEOTIDE SEQUENCE [LARGE SCALE GENOMIC DNA]</scope>
</reference>